<proteinExistence type="inferred from homology"/>
<comment type="similarity">
    <text evidence="1 7">Belongs to the cytochrome P450 family.</text>
</comment>
<keyword evidence="6 7" id="KW-0503">Monooxygenase</keyword>
<gene>
    <name evidence="8" type="ORF">CHM34_05810</name>
</gene>
<name>A0A235B7R0_9BACL</name>
<dbReference type="OrthoDB" id="9801155at2"/>
<comment type="caution">
    <text evidence="8">The sequence shown here is derived from an EMBL/GenBank/DDBJ whole genome shotgun (WGS) entry which is preliminary data.</text>
</comment>
<dbReference type="PRINTS" id="PR00385">
    <property type="entry name" value="P450"/>
</dbReference>
<dbReference type="Gene3D" id="1.10.630.10">
    <property type="entry name" value="Cytochrome P450"/>
    <property type="match status" value="1"/>
</dbReference>
<keyword evidence="3 7" id="KW-0479">Metal-binding</keyword>
<evidence type="ECO:0000313" key="8">
    <source>
        <dbReference type="EMBL" id="OYD08358.1"/>
    </source>
</evidence>
<evidence type="ECO:0000313" key="9">
    <source>
        <dbReference type="Proteomes" id="UP000215459"/>
    </source>
</evidence>
<dbReference type="SUPFAM" id="SSF48264">
    <property type="entry name" value="Cytochrome P450"/>
    <property type="match status" value="1"/>
</dbReference>
<accession>A0A235B7R0</accession>
<keyword evidence="4 7" id="KW-0560">Oxidoreductase</keyword>
<dbReference type="Proteomes" id="UP000215459">
    <property type="component" value="Unassembled WGS sequence"/>
</dbReference>
<dbReference type="InterPro" id="IPR036396">
    <property type="entry name" value="Cyt_P450_sf"/>
</dbReference>
<dbReference type="InterPro" id="IPR002397">
    <property type="entry name" value="Cyt_P450_B"/>
</dbReference>
<dbReference type="PRINTS" id="PR00359">
    <property type="entry name" value="BP450"/>
</dbReference>
<evidence type="ECO:0000256" key="5">
    <source>
        <dbReference type="ARBA" id="ARBA00023004"/>
    </source>
</evidence>
<protein>
    <submittedName>
        <fullName evidence="8">Cytochrome P450</fullName>
    </submittedName>
</protein>
<dbReference type="PROSITE" id="PS00086">
    <property type="entry name" value="CYTOCHROME_P450"/>
    <property type="match status" value="1"/>
</dbReference>
<evidence type="ECO:0000256" key="2">
    <source>
        <dbReference type="ARBA" id="ARBA00022617"/>
    </source>
</evidence>
<organism evidence="8 9">
    <name type="scientific">Paludifilum halophilum</name>
    <dbReference type="NCBI Taxonomy" id="1642702"/>
    <lineage>
        <taxon>Bacteria</taxon>
        <taxon>Bacillati</taxon>
        <taxon>Bacillota</taxon>
        <taxon>Bacilli</taxon>
        <taxon>Bacillales</taxon>
        <taxon>Thermoactinomycetaceae</taxon>
        <taxon>Paludifilum</taxon>
    </lineage>
</organism>
<dbReference type="InterPro" id="IPR017972">
    <property type="entry name" value="Cyt_P450_CS"/>
</dbReference>
<dbReference type="GO" id="GO:0020037">
    <property type="term" value="F:heme binding"/>
    <property type="evidence" value="ECO:0007669"/>
    <property type="project" value="InterPro"/>
</dbReference>
<keyword evidence="9" id="KW-1185">Reference proteome</keyword>
<evidence type="ECO:0000256" key="4">
    <source>
        <dbReference type="ARBA" id="ARBA00023002"/>
    </source>
</evidence>
<keyword evidence="2 7" id="KW-0349">Heme</keyword>
<dbReference type="EMBL" id="NOWF01000003">
    <property type="protein sequence ID" value="OYD08358.1"/>
    <property type="molecule type" value="Genomic_DNA"/>
</dbReference>
<dbReference type="GO" id="GO:0005506">
    <property type="term" value="F:iron ion binding"/>
    <property type="evidence" value="ECO:0007669"/>
    <property type="project" value="InterPro"/>
</dbReference>
<sequence length="401" mass="46105">MRVIQTLDFFSSEFKAEAYPVYAELRAKDPVYRITMPDGQTGWVITRYQDAVSALKDNRLVKNPRGLISSEDMVLSTMERDFITRHMLSSDPPDHTRLRSLVHKAFTPRMIEGLRQRIEQIVHGLLDEAEQRKRMDLIDDFAFPLPIIVICEMLGIPVQDRDRFREWSNAVIRATNHPERMQEAVPSIRAFIDYLRDLFDKRRGRPGDDLISALLHVESEGEQLTENELYSTVFLLIVAGHETTVNLIGNGVLALLEHPDQMDKLKNDPGLIRSTIEEMLRFYSPVEVATNRWAAEEVELHGKRIPKGDMVLVVLASANRDENRFDEPDRFDITRGANRHIAFGMGIHYCLGAPLARLEGEIAVNTLLQRMPDLRFGVDPKTLKWRPSYLMRGLIHLPVTW</sequence>
<dbReference type="FunFam" id="1.10.630.10:FF:000018">
    <property type="entry name" value="Cytochrome P450 monooxygenase"/>
    <property type="match status" value="1"/>
</dbReference>
<evidence type="ECO:0000256" key="6">
    <source>
        <dbReference type="ARBA" id="ARBA00023033"/>
    </source>
</evidence>
<dbReference type="GO" id="GO:0004497">
    <property type="term" value="F:monooxygenase activity"/>
    <property type="evidence" value="ECO:0007669"/>
    <property type="project" value="UniProtKB-KW"/>
</dbReference>
<dbReference type="InterPro" id="IPR001128">
    <property type="entry name" value="Cyt_P450"/>
</dbReference>
<reference evidence="8 9" key="1">
    <citation type="submission" date="2017-07" db="EMBL/GenBank/DDBJ databases">
        <title>The genome sequence of Paludifilum halophilum highlights mechanisms for microbial adaptation to high salt environemnts.</title>
        <authorList>
            <person name="Belbahri L."/>
        </authorList>
    </citation>
    <scope>NUCLEOTIDE SEQUENCE [LARGE SCALE GENOMIC DNA]</scope>
    <source>
        <strain evidence="8 9">DSM 102817</strain>
    </source>
</reference>
<dbReference type="PANTHER" id="PTHR46696">
    <property type="entry name" value="P450, PUTATIVE (EUROFUNG)-RELATED"/>
    <property type="match status" value="1"/>
</dbReference>
<dbReference type="PANTHER" id="PTHR46696:SF1">
    <property type="entry name" value="CYTOCHROME P450 YJIB-RELATED"/>
    <property type="match status" value="1"/>
</dbReference>
<dbReference type="GO" id="GO:0016705">
    <property type="term" value="F:oxidoreductase activity, acting on paired donors, with incorporation or reduction of molecular oxygen"/>
    <property type="evidence" value="ECO:0007669"/>
    <property type="project" value="InterPro"/>
</dbReference>
<evidence type="ECO:0000256" key="3">
    <source>
        <dbReference type="ARBA" id="ARBA00022723"/>
    </source>
</evidence>
<dbReference type="Pfam" id="PF00067">
    <property type="entry name" value="p450"/>
    <property type="match status" value="2"/>
</dbReference>
<evidence type="ECO:0000256" key="1">
    <source>
        <dbReference type="ARBA" id="ARBA00010617"/>
    </source>
</evidence>
<dbReference type="CDD" id="cd11029">
    <property type="entry name" value="CYP107-like"/>
    <property type="match status" value="1"/>
</dbReference>
<evidence type="ECO:0000256" key="7">
    <source>
        <dbReference type="RuleBase" id="RU000461"/>
    </source>
</evidence>
<dbReference type="AlphaFoldDB" id="A0A235B7R0"/>
<keyword evidence="5 7" id="KW-0408">Iron</keyword>